<reference evidence="2" key="1">
    <citation type="journal article" date="2019" name="Int. J. Syst. Evol. Microbiol.">
        <title>The Global Catalogue of Microorganisms (GCM) 10K type strain sequencing project: providing services to taxonomists for standard genome sequencing and annotation.</title>
        <authorList>
            <consortium name="The Broad Institute Genomics Platform"/>
            <consortium name="The Broad Institute Genome Sequencing Center for Infectious Disease"/>
            <person name="Wu L."/>
            <person name="Ma J."/>
        </authorList>
    </citation>
    <scope>NUCLEOTIDE SEQUENCE [LARGE SCALE GENOMIC DNA]</scope>
    <source>
        <strain evidence="2">NBRC 111981</strain>
    </source>
</reference>
<dbReference type="EMBL" id="BSOA01000015">
    <property type="protein sequence ID" value="GLQ88289.1"/>
    <property type="molecule type" value="Genomic_DNA"/>
</dbReference>
<dbReference type="RefSeq" id="WP_284331734.1">
    <property type="nucleotide sequence ID" value="NZ_BSOA01000015.1"/>
</dbReference>
<protein>
    <submittedName>
        <fullName evidence="1">Uncharacterized protein</fullName>
    </submittedName>
</protein>
<sequence>MSFPVDAIAARYDVSPTDNQVDQTKVDAALRMIRPDVPINQSQLANFMRNPNLNQAERDQIIQTLARENGQQVRFFANDAVRSATGDQASLQTDQQTIADAVQQAYSDGAVNKDDLLHIADSNGAGNGGQRFMATLQWGTSTREPNGVCEVLADELWARNGNSGLDRASAAMFFTTDPSMMSRNLSTPDARAQAFEALVNLSDKDPYSKLPDTPTATEWRNQALVAEGRLFTSYGQELVDRYTGVGADGTPMHTDVLAKFMSQTVLNPNAKDIWLDRSRDLVPAIRTEMNNAAQTFIDRAQQPGVSTQDQERAMQQLGRFTSAVSGATAMALTKYDAQINANAASKKDFTDMVSKIIGVTPLGPIVGKIPLGEGDQLVQNLAGALYDDMTQNPDRPSIAMARTLYDYGAGQAESLSNQVHNEDPRMAFDSAYSAELLNLQQSLNVNLGGHAN</sequence>
<name>A0ABQ5X9J6_9GAMM</name>
<proteinExistence type="predicted"/>
<evidence type="ECO:0000313" key="1">
    <source>
        <dbReference type="EMBL" id="GLQ88289.1"/>
    </source>
</evidence>
<gene>
    <name evidence="1" type="ORF">GCM10007898_18580</name>
</gene>
<organism evidence="1 2">
    <name type="scientific">Dyella flagellata</name>
    <dbReference type="NCBI Taxonomy" id="1867833"/>
    <lineage>
        <taxon>Bacteria</taxon>
        <taxon>Pseudomonadati</taxon>
        <taxon>Pseudomonadota</taxon>
        <taxon>Gammaproteobacteria</taxon>
        <taxon>Lysobacterales</taxon>
        <taxon>Rhodanobacteraceae</taxon>
        <taxon>Dyella</taxon>
    </lineage>
</organism>
<dbReference type="Proteomes" id="UP001156627">
    <property type="component" value="Unassembled WGS sequence"/>
</dbReference>
<keyword evidence="2" id="KW-1185">Reference proteome</keyword>
<evidence type="ECO:0000313" key="2">
    <source>
        <dbReference type="Proteomes" id="UP001156627"/>
    </source>
</evidence>
<comment type="caution">
    <text evidence="1">The sequence shown here is derived from an EMBL/GenBank/DDBJ whole genome shotgun (WGS) entry which is preliminary data.</text>
</comment>
<accession>A0ABQ5X9J6</accession>